<keyword evidence="5 13" id="KW-0349">Heme</keyword>
<dbReference type="AlphaFoldDB" id="A0A0C3J3Q6"/>
<protein>
    <recommendedName>
        <fullName evidence="17">Cytochrome P450</fullName>
    </recommendedName>
</protein>
<evidence type="ECO:0000256" key="6">
    <source>
        <dbReference type="ARBA" id="ARBA00022692"/>
    </source>
</evidence>
<keyword evidence="11 14" id="KW-0503">Monooxygenase</keyword>
<evidence type="ECO:0000256" key="2">
    <source>
        <dbReference type="ARBA" id="ARBA00004370"/>
    </source>
</evidence>
<evidence type="ECO:0000313" key="16">
    <source>
        <dbReference type="Proteomes" id="UP000054217"/>
    </source>
</evidence>
<proteinExistence type="inferred from homology"/>
<evidence type="ECO:0000256" key="8">
    <source>
        <dbReference type="ARBA" id="ARBA00022989"/>
    </source>
</evidence>
<reference evidence="16" key="2">
    <citation type="submission" date="2015-01" db="EMBL/GenBank/DDBJ databases">
        <title>Evolutionary Origins and Diversification of the Mycorrhizal Mutualists.</title>
        <authorList>
            <consortium name="DOE Joint Genome Institute"/>
            <consortium name="Mycorrhizal Genomics Consortium"/>
            <person name="Kohler A."/>
            <person name="Kuo A."/>
            <person name="Nagy L.G."/>
            <person name="Floudas D."/>
            <person name="Copeland A."/>
            <person name="Barry K.W."/>
            <person name="Cichocki N."/>
            <person name="Veneault-Fourrey C."/>
            <person name="LaButti K."/>
            <person name="Lindquist E.A."/>
            <person name="Lipzen A."/>
            <person name="Lundell T."/>
            <person name="Morin E."/>
            <person name="Murat C."/>
            <person name="Riley R."/>
            <person name="Ohm R."/>
            <person name="Sun H."/>
            <person name="Tunlid A."/>
            <person name="Henrissat B."/>
            <person name="Grigoriev I.V."/>
            <person name="Hibbett D.S."/>
            <person name="Martin F."/>
        </authorList>
    </citation>
    <scope>NUCLEOTIDE SEQUENCE [LARGE SCALE GENOMIC DNA]</scope>
    <source>
        <strain evidence="16">Marx 270</strain>
    </source>
</reference>
<comment type="cofactor">
    <cofactor evidence="1 13">
        <name>heme</name>
        <dbReference type="ChEBI" id="CHEBI:30413"/>
    </cofactor>
</comment>
<evidence type="ECO:0000313" key="15">
    <source>
        <dbReference type="EMBL" id="KIO03713.1"/>
    </source>
</evidence>
<comment type="similarity">
    <text evidence="4 14">Belongs to the cytochrome P450 family.</text>
</comment>
<dbReference type="PRINTS" id="PR00463">
    <property type="entry name" value="EP450I"/>
</dbReference>
<evidence type="ECO:0000256" key="1">
    <source>
        <dbReference type="ARBA" id="ARBA00001971"/>
    </source>
</evidence>
<evidence type="ECO:0000256" key="11">
    <source>
        <dbReference type="ARBA" id="ARBA00023033"/>
    </source>
</evidence>
<evidence type="ECO:0000256" key="9">
    <source>
        <dbReference type="ARBA" id="ARBA00023002"/>
    </source>
</evidence>
<evidence type="ECO:0000256" key="12">
    <source>
        <dbReference type="ARBA" id="ARBA00023136"/>
    </source>
</evidence>
<keyword evidence="7 13" id="KW-0479">Metal-binding</keyword>
<dbReference type="PROSITE" id="PS00086">
    <property type="entry name" value="CYTOCHROME_P450"/>
    <property type="match status" value="1"/>
</dbReference>
<comment type="pathway">
    <text evidence="3">Secondary metabolite biosynthesis; terpenoid biosynthesis.</text>
</comment>
<keyword evidence="10 13" id="KW-0408">Iron</keyword>
<dbReference type="InterPro" id="IPR002401">
    <property type="entry name" value="Cyt_P450_E_grp-I"/>
</dbReference>
<evidence type="ECO:0000256" key="14">
    <source>
        <dbReference type="RuleBase" id="RU000461"/>
    </source>
</evidence>
<reference evidence="15 16" key="1">
    <citation type="submission" date="2014-04" db="EMBL/GenBank/DDBJ databases">
        <authorList>
            <consortium name="DOE Joint Genome Institute"/>
            <person name="Kuo A."/>
            <person name="Kohler A."/>
            <person name="Costa M.D."/>
            <person name="Nagy L.G."/>
            <person name="Floudas D."/>
            <person name="Copeland A."/>
            <person name="Barry K.W."/>
            <person name="Cichocki N."/>
            <person name="Veneault-Fourrey C."/>
            <person name="LaButti K."/>
            <person name="Lindquist E.A."/>
            <person name="Lipzen A."/>
            <person name="Lundell T."/>
            <person name="Morin E."/>
            <person name="Murat C."/>
            <person name="Sun H."/>
            <person name="Tunlid A."/>
            <person name="Henrissat B."/>
            <person name="Grigoriev I.V."/>
            <person name="Hibbett D.S."/>
            <person name="Martin F."/>
            <person name="Nordberg H.P."/>
            <person name="Cantor M.N."/>
            <person name="Hua S.X."/>
        </authorList>
    </citation>
    <scope>NUCLEOTIDE SEQUENCE [LARGE SCALE GENOMIC DNA]</scope>
    <source>
        <strain evidence="15 16">Marx 270</strain>
    </source>
</reference>
<keyword evidence="12" id="KW-0472">Membrane</keyword>
<evidence type="ECO:0000256" key="5">
    <source>
        <dbReference type="ARBA" id="ARBA00022617"/>
    </source>
</evidence>
<evidence type="ECO:0000256" key="7">
    <source>
        <dbReference type="ARBA" id="ARBA00022723"/>
    </source>
</evidence>
<dbReference type="Proteomes" id="UP000054217">
    <property type="component" value="Unassembled WGS sequence"/>
</dbReference>
<comment type="subcellular location">
    <subcellularLocation>
        <location evidence="2">Membrane</location>
    </subcellularLocation>
</comment>
<keyword evidence="16" id="KW-1185">Reference proteome</keyword>
<dbReference type="InterPro" id="IPR050121">
    <property type="entry name" value="Cytochrome_P450_monoxygenase"/>
</dbReference>
<dbReference type="PANTHER" id="PTHR24305">
    <property type="entry name" value="CYTOCHROME P450"/>
    <property type="match status" value="1"/>
</dbReference>
<evidence type="ECO:0000256" key="10">
    <source>
        <dbReference type="ARBA" id="ARBA00023004"/>
    </source>
</evidence>
<organism evidence="15 16">
    <name type="scientific">Pisolithus tinctorius Marx 270</name>
    <dbReference type="NCBI Taxonomy" id="870435"/>
    <lineage>
        <taxon>Eukaryota</taxon>
        <taxon>Fungi</taxon>
        <taxon>Dikarya</taxon>
        <taxon>Basidiomycota</taxon>
        <taxon>Agaricomycotina</taxon>
        <taxon>Agaricomycetes</taxon>
        <taxon>Agaricomycetidae</taxon>
        <taxon>Boletales</taxon>
        <taxon>Sclerodermatineae</taxon>
        <taxon>Pisolithaceae</taxon>
        <taxon>Pisolithus</taxon>
    </lineage>
</organism>
<evidence type="ECO:0008006" key="17">
    <source>
        <dbReference type="Google" id="ProtNLM"/>
    </source>
</evidence>
<dbReference type="GO" id="GO:0016020">
    <property type="term" value="C:membrane"/>
    <property type="evidence" value="ECO:0007669"/>
    <property type="project" value="UniProtKB-SubCell"/>
</dbReference>
<dbReference type="InterPro" id="IPR017972">
    <property type="entry name" value="Cyt_P450_CS"/>
</dbReference>
<keyword evidence="8" id="KW-1133">Transmembrane helix</keyword>
<keyword evidence="6" id="KW-0812">Transmembrane</keyword>
<gene>
    <name evidence="15" type="ORF">M404DRAFT_1001206</name>
</gene>
<dbReference type="EMBL" id="KN831975">
    <property type="protein sequence ID" value="KIO03713.1"/>
    <property type="molecule type" value="Genomic_DNA"/>
</dbReference>
<evidence type="ECO:0000256" key="3">
    <source>
        <dbReference type="ARBA" id="ARBA00004721"/>
    </source>
</evidence>
<dbReference type="Gene3D" id="1.10.630.10">
    <property type="entry name" value="Cytochrome P450"/>
    <property type="match status" value="1"/>
</dbReference>
<dbReference type="GO" id="GO:0016705">
    <property type="term" value="F:oxidoreductase activity, acting on paired donors, with incorporation or reduction of molecular oxygen"/>
    <property type="evidence" value="ECO:0007669"/>
    <property type="project" value="InterPro"/>
</dbReference>
<dbReference type="OrthoDB" id="1470350at2759"/>
<dbReference type="GO" id="GO:0005506">
    <property type="term" value="F:iron ion binding"/>
    <property type="evidence" value="ECO:0007669"/>
    <property type="project" value="InterPro"/>
</dbReference>
<dbReference type="GO" id="GO:0004497">
    <property type="term" value="F:monooxygenase activity"/>
    <property type="evidence" value="ECO:0007669"/>
    <property type="project" value="UniProtKB-KW"/>
</dbReference>
<feature type="binding site" description="axial binding residue" evidence="13">
    <location>
        <position position="455"/>
    </location>
    <ligand>
        <name>heme</name>
        <dbReference type="ChEBI" id="CHEBI:30413"/>
    </ligand>
    <ligandPart>
        <name>Fe</name>
        <dbReference type="ChEBI" id="CHEBI:18248"/>
    </ligandPart>
</feature>
<accession>A0A0C3J3Q6</accession>
<name>A0A0C3J3Q6_PISTI</name>
<keyword evidence="9 14" id="KW-0560">Oxidoreductase</keyword>
<dbReference type="InParanoid" id="A0A0C3J3Q6"/>
<dbReference type="HOGENOM" id="CLU_001570_25_0_1"/>
<dbReference type="PANTHER" id="PTHR24305:SF166">
    <property type="entry name" value="CYTOCHROME P450 12A4, MITOCHONDRIAL-RELATED"/>
    <property type="match status" value="1"/>
</dbReference>
<dbReference type="Pfam" id="PF00067">
    <property type="entry name" value="p450"/>
    <property type="match status" value="1"/>
</dbReference>
<dbReference type="InterPro" id="IPR001128">
    <property type="entry name" value="Cyt_P450"/>
</dbReference>
<evidence type="ECO:0000256" key="13">
    <source>
        <dbReference type="PIRSR" id="PIRSR602401-1"/>
    </source>
</evidence>
<sequence length="519" mass="58649">MPTTAVIGAFLLAVYCTWNFASKLKSVNYLPGMRPPFSPLGIFGVIIPTCWWNPGLNWSWDWRKTNYFNYKHEVISIVPFIGEPLYYTCSPSVVRQLLKDERKTGLIKPPEMTSAVCTWGQNVLTANGDVWRRHRRIVGPSFTSETFDLVWQQSASLYEDMVRAAKWGDERVTIVRDIGLYTRSFALAVIARCGFGLPMPWSDPNVEKAEEEMSFSVAMEWVERTMIPWSVILPRWSHRLPSKWLRDMGHARSSLAEYMSKVVDKKAQELSGVKNHDNNLPRGDIFARLVTAMSSSGKINLDKEEVIGNTFSLMFAGHESSMFVLAATLGYLAIYQDEQEKAYQEILAATPVDRELGPEDVGKLTHTLACFHESARILPPGTINPRRAIDDITVNVTSPAPGVITIPKGSGIMIDLLAVHHNPEAFPDPDVWRPSRWYGAPEHDLTMFGYGSRVCVGRKFAQVEGACFLSHFLRDFKLDIELRNGETRKQYEERVMGNTRHSGLAFGVRSVDLKLIARK</sequence>
<dbReference type="SUPFAM" id="SSF48264">
    <property type="entry name" value="Cytochrome P450"/>
    <property type="match status" value="1"/>
</dbReference>
<evidence type="ECO:0000256" key="4">
    <source>
        <dbReference type="ARBA" id="ARBA00010617"/>
    </source>
</evidence>
<dbReference type="GO" id="GO:0020037">
    <property type="term" value="F:heme binding"/>
    <property type="evidence" value="ECO:0007669"/>
    <property type="project" value="InterPro"/>
</dbReference>
<dbReference type="InterPro" id="IPR036396">
    <property type="entry name" value="Cyt_P450_sf"/>
</dbReference>
<dbReference type="STRING" id="870435.A0A0C3J3Q6"/>